<protein>
    <submittedName>
        <fullName evidence="4">DUF3426 domain-containing protein</fullName>
    </submittedName>
</protein>
<accession>A0ABV4UFQ4</accession>
<keyword evidence="2" id="KW-0472">Membrane</keyword>
<feature type="region of interest" description="Disordered" evidence="1">
    <location>
        <begin position="49"/>
        <end position="132"/>
    </location>
</feature>
<dbReference type="Proteomes" id="UP001574673">
    <property type="component" value="Unassembled WGS sequence"/>
</dbReference>
<evidence type="ECO:0000313" key="5">
    <source>
        <dbReference type="Proteomes" id="UP001574673"/>
    </source>
</evidence>
<dbReference type="InterPro" id="IPR011723">
    <property type="entry name" value="Znf/thioredoxin_put"/>
</dbReference>
<keyword evidence="2" id="KW-1133">Transmembrane helix</keyword>
<evidence type="ECO:0000256" key="2">
    <source>
        <dbReference type="SAM" id="Phobius"/>
    </source>
</evidence>
<dbReference type="Pfam" id="PF11906">
    <property type="entry name" value="DUF3426"/>
    <property type="match status" value="1"/>
</dbReference>
<dbReference type="EMBL" id="JBEUWX010000002">
    <property type="protein sequence ID" value="MFA9950467.1"/>
    <property type="molecule type" value="Genomic_DNA"/>
</dbReference>
<keyword evidence="5" id="KW-1185">Reference proteome</keyword>
<sequence length="332" mass="35757">MKTCCPNCQTIFRITPEQLKARAGRVRCGQCRTVFNALDALLEDAKDTHAAESHTAHRRVSPAQYGSAALSGQMGGQKAVPHPLSTSASRTPSPVNDPSVRILLEPTQVSSGLRAEPSLPTAEDAPPPPMSDAETQAFGKAAGLIMPRDITEAPGYDKWSSGVMAESPTTSAEKPPRWPYALAAVVLLLALLGQLAFHFRGELAIRAPAMRPALTAFSRLFGAEIPLPRHSELISIEASDLQTDPAHANLLTLNATLRNRAAYAQAFPSLELTLTNTDDNAIARRILSPADYLPARLKNAPAFTANTDITVHLWVETTNLSAAGYRLYVFYP</sequence>
<evidence type="ECO:0000313" key="4">
    <source>
        <dbReference type="EMBL" id="MFA9950467.1"/>
    </source>
</evidence>
<evidence type="ECO:0000256" key="1">
    <source>
        <dbReference type="SAM" id="MobiDB-lite"/>
    </source>
</evidence>
<dbReference type="NCBIfam" id="TIGR02098">
    <property type="entry name" value="MJ0042_CXXC"/>
    <property type="match status" value="1"/>
</dbReference>
<feature type="domain" description="Zinc finger/thioredoxin putative" evidence="3">
    <location>
        <begin position="1"/>
        <end position="36"/>
    </location>
</feature>
<dbReference type="RefSeq" id="WP_418891524.1">
    <property type="nucleotide sequence ID" value="NZ_JBEUWX010000002.1"/>
</dbReference>
<evidence type="ECO:0000259" key="3">
    <source>
        <dbReference type="Pfam" id="PF13717"/>
    </source>
</evidence>
<gene>
    <name evidence="4" type="ORF">ABCS64_09095</name>
</gene>
<proteinExistence type="predicted"/>
<organism evidence="4 5">
    <name type="scientific">Dentiradicibacter hellwigii</name>
    <dbReference type="NCBI Taxonomy" id="3149053"/>
    <lineage>
        <taxon>Bacteria</taxon>
        <taxon>Pseudomonadati</taxon>
        <taxon>Pseudomonadota</taxon>
        <taxon>Betaproteobacteria</taxon>
        <taxon>Rhodocyclales</taxon>
        <taxon>Rhodocyclaceae</taxon>
        <taxon>Dentiradicibacter</taxon>
    </lineage>
</organism>
<feature type="compositionally biased region" description="Polar residues" evidence="1">
    <location>
        <begin position="84"/>
        <end position="96"/>
    </location>
</feature>
<reference evidence="5" key="1">
    <citation type="submission" date="2024-06" db="EMBL/GenBank/DDBJ databases">
        <title>Radixoralia hellwigii gen. nov., sp nov., isolated from a root canal in the human oral cavity.</title>
        <authorList>
            <person name="Bartsch S."/>
            <person name="Wittmer A."/>
            <person name="Schulz A.-K."/>
            <person name="Neumann-Schaal M."/>
            <person name="Wolf J."/>
            <person name="Gronow S."/>
            <person name="Tennert C."/>
            <person name="Haecker G."/>
            <person name="Cieplik F."/>
            <person name="Al-Ahmad A."/>
        </authorList>
    </citation>
    <scope>NUCLEOTIDE SEQUENCE [LARGE SCALE GENOMIC DNA]</scope>
    <source>
        <strain evidence="5">Wk13</strain>
    </source>
</reference>
<name>A0ABV4UFQ4_9RHOO</name>
<dbReference type="Pfam" id="PF13717">
    <property type="entry name" value="Zn_ribbon_4"/>
    <property type="match status" value="1"/>
</dbReference>
<feature type="transmembrane region" description="Helical" evidence="2">
    <location>
        <begin position="178"/>
        <end position="197"/>
    </location>
</feature>
<dbReference type="InterPro" id="IPR021834">
    <property type="entry name" value="DUF3426"/>
</dbReference>
<keyword evidence="2" id="KW-0812">Transmembrane</keyword>
<comment type="caution">
    <text evidence="4">The sequence shown here is derived from an EMBL/GenBank/DDBJ whole genome shotgun (WGS) entry which is preliminary data.</text>
</comment>